<dbReference type="FunFam" id="1.25.40.10:FF:000073">
    <property type="entry name" value="Pentatricopeptide repeat-containing protein chloroplastic"/>
    <property type="match status" value="1"/>
</dbReference>
<feature type="repeat" description="PPR" evidence="3">
    <location>
        <begin position="639"/>
        <end position="673"/>
    </location>
</feature>
<dbReference type="EMBL" id="CM004387">
    <property type="protein sequence ID" value="OAY61526.1"/>
    <property type="molecule type" value="Genomic_DNA"/>
</dbReference>
<dbReference type="GO" id="GO:0008270">
    <property type="term" value="F:zinc ion binding"/>
    <property type="evidence" value="ECO:0007669"/>
    <property type="project" value="InterPro"/>
</dbReference>
<dbReference type="InterPro" id="IPR046960">
    <property type="entry name" value="PPR_At4g14850-like_plant"/>
</dbReference>
<dbReference type="FunFam" id="1.25.40.10:FF:001093">
    <property type="entry name" value="Pentatricopeptide repeat-containing protein At2g34400"/>
    <property type="match status" value="1"/>
</dbReference>
<feature type="repeat" description="PPR" evidence="3">
    <location>
        <begin position="199"/>
        <end position="233"/>
    </location>
</feature>
<name>A0A2C9WMD4_MANES</name>
<dbReference type="InterPro" id="IPR032867">
    <property type="entry name" value="DYW_dom"/>
</dbReference>
<gene>
    <name evidence="5" type="ORF">MANES_01G195900v8</name>
</gene>
<keyword evidence="2" id="KW-0677">Repeat</keyword>
<feature type="repeat" description="PPR" evidence="3">
    <location>
        <begin position="66"/>
        <end position="96"/>
    </location>
</feature>
<protein>
    <recommendedName>
        <fullName evidence="4">DYW domain-containing protein</fullName>
    </recommendedName>
</protein>
<dbReference type="NCBIfam" id="TIGR00756">
    <property type="entry name" value="PPR"/>
    <property type="match status" value="9"/>
</dbReference>
<evidence type="ECO:0000256" key="3">
    <source>
        <dbReference type="PROSITE-ProRule" id="PRU00708"/>
    </source>
</evidence>
<comment type="similarity">
    <text evidence="1">Belongs to the PPR family. PCMP-H subfamily.</text>
</comment>
<sequence length="809" mass="90931">MYKVRTLNLYRGPFEQLNLTHLFHSIADPVGSSISRIESNLFLNKLSKCGRIDEARYMFDKMPCRDEFAWNTMIAAYANSGRLTEAKQLFHEAPLKSSITWTSLISGYCTHGCEIEAFEWYWQMQLAGQKPNTYTLGSVIRLCSTMGFLRRGEQIHGYALKTRLDGDVFVITGLVDMYAKCESISEAEYLFEIATDSKNHATWTAMLAGYSRNGDGFKAIKCFRDMRTEGVESNQFTFPSILTACGAISAHDFGVQVHGCIVRSGFGANIFVQSALVDMYSKCRDLSNAKRVLENMQINDVISWNSMIVGCVREGFEEEALSLFREMHARNMKIDDYTYPSVLNSFVSMRDIQNAKSVHCLIVKTGFGAYKLVNNALVDMYAKQGKLDYAFMVFDQMPDKDVISWTSLVTGCSYNDSYEDAIKLFCDMRIAGICPDQIALASVLSACAELTVMEFGQQVHATIIKSGLGSSLSVDNSLLTMYAKCGCIEDANHVFDSMRTRNVISWTALIVGYAKNGRGKDSLHFYDQMIATGTKPDFITFIGLLFACSHTGLVEEGRQYFESMDNEYGIKPGPEHYACMIDLLGRSGKLAEAKELLNQMVVEPDATVWKALLGACRVHGELELGETAAKKLFELEPVNSVPYVLLSNMYSLAGRWEDAARVRRLMKSRGVNKEPGCSWIESNSKVHTFMSEDRSHPMMNEIYLKIDEIIILIKEAGYVPDMNFALQDMDKEGKELGLAYHSEKLAVAFGLLTSPQGAAIRIFKNLRVCGDCHAAMKYISKVYLRRIILRDSNCFHHFREGKCSCGDYW</sequence>
<dbReference type="PANTHER" id="PTHR47926:SF517">
    <property type="entry name" value="TETRATRICOPEPTIDE REPEAT-LIKE SUPERFAMILY PROTEIN"/>
    <property type="match status" value="1"/>
</dbReference>
<dbReference type="Proteomes" id="UP000091857">
    <property type="component" value="Chromosome 1"/>
</dbReference>
<comment type="caution">
    <text evidence="5">The sequence shown here is derived from an EMBL/GenBank/DDBJ whole genome shotgun (WGS) entry which is preliminary data.</text>
</comment>
<dbReference type="Gene3D" id="1.25.40.10">
    <property type="entry name" value="Tetratricopeptide repeat domain"/>
    <property type="match status" value="5"/>
</dbReference>
<dbReference type="GO" id="GO:0009451">
    <property type="term" value="P:RNA modification"/>
    <property type="evidence" value="ECO:0007669"/>
    <property type="project" value="InterPro"/>
</dbReference>
<evidence type="ECO:0000256" key="1">
    <source>
        <dbReference type="ARBA" id="ARBA00006643"/>
    </source>
</evidence>
<dbReference type="OrthoDB" id="185373at2759"/>
<dbReference type="Pfam" id="PF01535">
    <property type="entry name" value="PPR"/>
    <property type="match status" value="5"/>
</dbReference>
<dbReference type="InterPro" id="IPR046848">
    <property type="entry name" value="E_motif"/>
</dbReference>
<accession>A0A2C9WMD4</accession>
<keyword evidence="6" id="KW-1185">Reference proteome</keyword>
<dbReference type="InterPro" id="IPR002885">
    <property type="entry name" value="PPR_rpt"/>
</dbReference>
<proteinExistence type="inferred from homology"/>
<evidence type="ECO:0000313" key="6">
    <source>
        <dbReference type="Proteomes" id="UP000091857"/>
    </source>
</evidence>
<reference evidence="6" key="1">
    <citation type="journal article" date="2016" name="Nat. Biotechnol.">
        <title>Sequencing wild and cultivated cassava and related species reveals extensive interspecific hybridization and genetic diversity.</title>
        <authorList>
            <person name="Bredeson J.V."/>
            <person name="Lyons J.B."/>
            <person name="Prochnik S.E."/>
            <person name="Wu G.A."/>
            <person name="Ha C.M."/>
            <person name="Edsinger-Gonzales E."/>
            <person name="Grimwood J."/>
            <person name="Schmutz J."/>
            <person name="Rabbi I.Y."/>
            <person name="Egesi C."/>
            <person name="Nauluvula P."/>
            <person name="Lebot V."/>
            <person name="Ndunguru J."/>
            <person name="Mkamilo G."/>
            <person name="Bart R.S."/>
            <person name="Setter T.L."/>
            <person name="Gleadow R.M."/>
            <person name="Kulakow P."/>
            <person name="Ferguson M.E."/>
            <person name="Rounsley S."/>
            <person name="Rokhsar D.S."/>
        </authorList>
    </citation>
    <scope>NUCLEOTIDE SEQUENCE [LARGE SCALE GENOMIC DNA]</scope>
    <source>
        <strain evidence="6">cv. AM560-2</strain>
    </source>
</reference>
<dbReference type="GO" id="GO:0003723">
    <property type="term" value="F:RNA binding"/>
    <property type="evidence" value="ECO:0007669"/>
    <property type="project" value="InterPro"/>
</dbReference>
<feature type="repeat" description="PPR" evidence="3">
    <location>
        <begin position="300"/>
        <end position="334"/>
    </location>
</feature>
<evidence type="ECO:0000313" key="5">
    <source>
        <dbReference type="EMBL" id="OAY61526.1"/>
    </source>
</evidence>
<dbReference type="FunFam" id="1.25.40.10:FF:000452">
    <property type="entry name" value="pentatricopeptide repeat-containing protein At2g03880, mitochondrial"/>
    <property type="match status" value="1"/>
</dbReference>
<organism evidence="5 6">
    <name type="scientific">Manihot esculenta</name>
    <name type="common">Cassava</name>
    <name type="synonym">Jatropha manihot</name>
    <dbReference type="NCBI Taxonomy" id="3983"/>
    <lineage>
        <taxon>Eukaryota</taxon>
        <taxon>Viridiplantae</taxon>
        <taxon>Streptophyta</taxon>
        <taxon>Embryophyta</taxon>
        <taxon>Tracheophyta</taxon>
        <taxon>Spermatophyta</taxon>
        <taxon>Magnoliopsida</taxon>
        <taxon>eudicotyledons</taxon>
        <taxon>Gunneridae</taxon>
        <taxon>Pentapetalae</taxon>
        <taxon>rosids</taxon>
        <taxon>fabids</taxon>
        <taxon>Malpighiales</taxon>
        <taxon>Euphorbiaceae</taxon>
        <taxon>Crotonoideae</taxon>
        <taxon>Manihoteae</taxon>
        <taxon>Manihot</taxon>
    </lineage>
</organism>
<dbReference type="Pfam" id="PF14432">
    <property type="entry name" value="DYW_deaminase"/>
    <property type="match status" value="1"/>
</dbReference>
<dbReference type="Gramene" id="Manes.01G195900.6.v8.1">
    <property type="protein sequence ID" value="Manes.01G195900.6.v8.1.CDS.1"/>
    <property type="gene ID" value="Manes.01G195900.v8.1"/>
</dbReference>
<dbReference type="PROSITE" id="PS51375">
    <property type="entry name" value="PPR"/>
    <property type="match status" value="7"/>
</dbReference>
<feature type="repeat" description="PPR" evidence="3">
    <location>
        <begin position="502"/>
        <end position="536"/>
    </location>
</feature>
<dbReference type="Pfam" id="PF13041">
    <property type="entry name" value="PPR_2"/>
    <property type="match status" value="4"/>
</dbReference>
<dbReference type="InterPro" id="IPR011990">
    <property type="entry name" value="TPR-like_helical_dom_sf"/>
</dbReference>
<dbReference type="SUPFAM" id="SSF48452">
    <property type="entry name" value="TPR-like"/>
    <property type="match status" value="1"/>
</dbReference>
<feature type="repeat" description="PPR" evidence="3">
    <location>
        <begin position="401"/>
        <end position="435"/>
    </location>
</feature>
<dbReference type="PANTHER" id="PTHR47926">
    <property type="entry name" value="PENTATRICOPEPTIDE REPEAT-CONTAINING PROTEIN"/>
    <property type="match status" value="1"/>
</dbReference>
<dbReference type="AlphaFoldDB" id="A0A2C9WMD4"/>
<evidence type="ECO:0000259" key="4">
    <source>
        <dbReference type="Pfam" id="PF14432"/>
    </source>
</evidence>
<feature type="repeat" description="PPR" evidence="3">
    <location>
        <begin position="97"/>
        <end position="131"/>
    </location>
</feature>
<dbReference type="Pfam" id="PF20431">
    <property type="entry name" value="E_motif"/>
    <property type="match status" value="1"/>
</dbReference>
<dbReference type="FunFam" id="1.25.40.10:FF:000353">
    <property type="entry name" value="Pentatricopeptide repeat-containing protein At4g39530"/>
    <property type="match status" value="1"/>
</dbReference>
<evidence type="ECO:0000256" key="2">
    <source>
        <dbReference type="ARBA" id="ARBA00022737"/>
    </source>
</evidence>
<feature type="domain" description="DYW" evidence="4">
    <location>
        <begin position="717"/>
        <end position="809"/>
    </location>
</feature>